<dbReference type="SMART" id="SM00345">
    <property type="entry name" value="HTH_GNTR"/>
    <property type="match status" value="1"/>
</dbReference>
<dbReference type="SUPFAM" id="SSF64288">
    <property type="entry name" value="Chorismate lyase-like"/>
    <property type="match status" value="1"/>
</dbReference>
<evidence type="ECO:0000313" key="5">
    <source>
        <dbReference type="EMBL" id="MDQ9070277.1"/>
    </source>
</evidence>
<keyword evidence="3" id="KW-0804">Transcription</keyword>
<evidence type="ECO:0000313" key="6">
    <source>
        <dbReference type="Proteomes" id="UP001243195"/>
    </source>
</evidence>
<dbReference type="InterPro" id="IPR050679">
    <property type="entry name" value="Bact_HTH_transcr_reg"/>
</dbReference>
<protein>
    <submittedName>
        <fullName evidence="5">GntR family transcriptional regulator</fullName>
    </submittedName>
</protein>
<keyword evidence="2" id="KW-0238">DNA-binding</keyword>
<dbReference type="InterPro" id="IPR036388">
    <property type="entry name" value="WH-like_DNA-bd_sf"/>
</dbReference>
<dbReference type="PANTHER" id="PTHR44846">
    <property type="entry name" value="MANNOSYL-D-GLYCERATE TRANSPORT/METABOLISM SYSTEM REPRESSOR MNGR-RELATED"/>
    <property type="match status" value="1"/>
</dbReference>
<dbReference type="GO" id="GO:0003677">
    <property type="term" value="F:DNA binding"/>
    <property type="evidence" value="ECO:0007669"/>
    <property type="project" value="UniProtKB-KW"/>
</dbReference>
<dbReference type="InterPro" id="IPR036390">
    <property type="entry name" value="WH_DNA-bd_sf"/>
</dbReference>
<dbReference type="Pfam" id="PF00392">
    <property type="entry name" value="GntR"/>
    <property type="match status" value="1"/>
</dbReference>
<keyword evidence="1" id="KW-0805">Transcription regulation</keyword>
<evidence type="ECO:0000259" key="4">
    <source>
        <dbReference type="PROSITE" id="PS50949"/>
    </source>
</evidence>
<dbReference type="GO" id="GO:0045892">
    <property type="term" value="P:negative regulation of DNA-templated transcription"/>
    <property type="evidence" value="ECO:0007669"/>
    <property type="project" value="TreeGrafter"/>
</dbReference>
<dbReference type="Gene3D" id="1.10.10.10">
    <property type="entry name" value="Winged helix-like DNA-binding domain superfamily/Winged helix DNA-binding domain"/>
    <property type="match status" value="1"/>
</dbReference>
<dbReference type="PROSITE" id="PS50949">
    <property type="entry name" value="HTH_GNTR"/>
    <property type="match status" value="1"/>
</dbReference>
<dbReference type="InterPro" id="IPR011663">
    <property type="entry name" value="UTRA"/>
</dbReference>
<accession>A0AAW8JDV4</accession>
<evidence type="ECO:0000256" key="2">
    <source>
        <dbReference type="ARBA" id="ARBA00023125"/>
    </source>
</evidence>
<evidence type="ECO:0000256" key="3">
    <source>
        <dbReference type="ARBA" id="ARBA00023163"/>
    </source>
</evidence>
<sequence length="243" mass="27989">MLDEDAFKNFKLPRYEQVRWQIQKLLVNSKWTIETPIPSEQELATMYDVSVGTVRKAVECLVEDGLLVKIQGRGTFLRQPNFASSLMRFFRLKDKSGEDVQPKGQLKKLEVVAAIAEINQKLKLADDANLIYIERVRLNGDIVVLSEKIWLAESRFAALKEIELADFANLLYPFYYEQCGQFVSSAVEQLSFIKNVEDPYLKNKATDALVQVCRIAKNIEGFPIEYRESFGFAEDFNYEITIH</sequence>
<dbReference type="AlphaFoldDB" id="A0AAW8JDV4"/>
<organism evidence="5 6">
    <name type="scientific">Acinetobacter gerneri</name>
    <dbReference type="NCBI Taxonomy" id="202952"/>
    <lineage>
        <taxon>Bacteria</taxon>
        <taxon>Pseudomonadati</taxon>
        <taxon>Pseudomonadota</taxon>
        <taxon>Gammaproteobacteria</taxon>
        <taxon>Moraxellales</taxon>
        <taxon>Moraxellaceae</taxon>
        <taxon>Acinetobacter</taxon>
    </lineage>
</organism>
<dbReference type="RefSeq" id="WP_308955871.1">
    <property type="nucleotide sequence ID" value="NZ_JAVICY010000009.1"/>
</dbReference>
<dbReference type="CDD" id="cd07377">
    <property type="entry name" value="WHTH_GntR"/>
    <property type="match status" value="1"/>
</dbReference>
<dbReference type="SUPFAM" id="SSF46785">
    <property type="entry name" value="Winged helix' DNA-binding domain"/>
    <property type="match status" value="1"/>
</dbReference>
<dbReference type="GO" id="GO:0003700">
    <property type="term" value="F:DNA-binding transcription factor activity"/>
    <property type="evidence" value="ECO:0007669"/>
    <property type="project" value="InterPro"/>
</dbReference>
<proteinExistence type="predicted"/>
<evidence type="ECO:0000256" key="1">
    <source>
        <dbReference type="ARBA" id="ARBA00023015"/>
    </source>
</evidence>
<comment type="caution">
    <text evidence="5">The sequence shown here is derived from an EMBL/GenBank/DDBJ whole genome shotgun (WGS) entry which is preliminary data.</text>
</comment>
<dbReference type="InterPro" id="IPR028978">
    <property type="entry name" value="Chorismate_lyase_/UTRA_dom_sf"/>
</dbReference>
<dbReference type="Pfam" id="PF07702">
    <property type="entry name" value="UTRA"/>
    <property type="match status" value="1"/>
</dbReference>
<dbReference type="Gene3D" id="3.40.1410.10">
    <property type="entry name" value="Chorismate lyase-like"/>
    <property type="match status" value="1"/>
</dbReference>
<feature type="domain" description="HTH gntR-type" evidence="4">
    <location>
        <begin position="12"/>
        <end position="80"/>
    </location>
</feature>
<dbReference type="EMBL" id="JAVIDA010000002">
    <property type="protein sequence ID" value="MDQ9070277.1"/>
    <property type="molecule type" value="Genomic_DNA"/>
</dbReference>
<dbReference type="Proteomes" id="UP001243195">
    <property type="component" value="Unassembled WGS sequence"/>
</dbReference>
<dbReference type="PANTHER" id="PTHR44846:SF1">
    <property type="entry name" value="MANNOSYL-D-GLYCERATE TRANSPORT_METABOLISM SYSTEM REPRESSOR MNGR-RELATED"/>
    <property type="match status" value="1"/>
</dbReference>
<dbReference type="SMART" id="SM00866">
    <property type="entry name" value="UTRA"/>
    <property type="match status" value="1"/>
</dbReference>
<reference evidence="5" key="1">
    <citation type="submission" date="2023-08" db="EMBL/GenBank/DDBJ databases">
        <title>Emergence of clinically-relevant ST2 carbapenem-resistant Acinetobacter baumannii strains in hospital sewages in Zhejiang, East of China.</title>
        <authorList>
            <person name="Kaichao C."/>
            <person name="Zhang R."/>
        </authorList>
    </citation>
    <scope>NUCLEOTIDE SEQUENCE</scope>
    <source>
        <strain evidence="5">M-SY-60</strain>
    </source>
</reference>
<dbReference type="PRINTS" id="PR00035">
    <property type="entry name" value="HTHGNTR"/>
</dbReference>
<name>A0AAW8JDV4_9GAMM</name>
<gene>
    <name evidence="5" type="ORF">RFH51_02185</name>
</gene>
<dbReference type="InterPro" id="IPR000524">
    <property type="entry name" value="Tscrpt_reg_HTH_GntR"/>
</dbReference>